<dbReference type="InterPro" id="IPR011011">
    <property type="entry name" value="Znf_FYVE_PHD"/>
</dbReference>
<dbReference type="SUPFAM" id="SSF57903">
    <property type="entry name" value="FYVE/PHD zinc finger"/>
    <property type="match status" value="1"/>
</dbReference>
<accession>A0A7E5VMH1</accession>
<sequence length="283" mass="30179">MSIKCNKVKNPCKICLGTVTQKNGLQCQGACQSWVHYSCLNYTPGKIKDIKAGIIKVTCPCPDCKTSMPKEYRTDQPYSCNNTQCPANRPPKCDNILCPINDPRKQGGIIPPMRPQPQPCPLNKCGNDCKQFSNPQLPNINTPQSAPPCVPPRGGGGSGGGGGGGYGLSPMSSSDACVSDRDLNKCPSGCSSNNDVTGDVGVYQSVGGSMPSFHVVEQMCNTVGQLTEQINELMCRMKQAVKDNKSCPKSARAPCNQKACTQKGPKSMCPKPCFCPGNPARRN</sequence>
<dbReference type="GeneID" id="113495103"/>
<dbReference type="AlphaFoldDB" id="A0A7E5VMH1"/>
<gene>
    <name evidence="3" type="primary">LOC113495103</name>
</gene>
<keyword evidence="2" id="KW-1185">Reference proteome</keyword>
<protein>
    <submittedName>
        <fullName evidence="3">Uncharacterized protein LOC113495103</fullName>
    </submittedName>
</protein>
<dbReference type="InterPro" id="IPR013083">
    <property type="entry name" value="Znf_RING/FYVE/PHD"/>
</dbReference>
<evidence type="ECO:0000313" key="2">
    <source>
        <dbReference type="Proteomes" id="UP000322000"/>
    </source>
</evidence>
<evidence type="ECO:0000313" key="3">
    <source>
        <dbReference type="RefSeq" id="XP_026729500.1"/>
    </source>
</evidence>
<dbReference type="Proteomes" id="UP000322000">
    <property type="component" value="Chromosome 6"/>
</dbReference>
<name>A0A7E5VMH1_TRINI</name>
<reference evidence="3" key="1">
    <citation type="submission" date="2025-08" db="UniProtKB">
        <authorList>
            <consortium name="RefSeq"/>
        </authorList>
    </citation>
    <scope>IDENTIFICATION</scope>
</reference>
<proteinExistence type="predicted"/>
<dbReference type="KEGG" id="tnl:113495103"/>
<feature type="compositionally biased region" description="Gly residues" evidence="1">
    <location>
        <begin position="153"/>
        <end position="165"/>
    </location>
</feature>
<dbReference type="Gene3D" id="3.30.40.10">
    <property type="entry name" value="Zinc/RING finger domain, C3HC4 (zinc finger)"/>
    <property type="match status" value="1"/>
</dbReference>
<dbReference type="OrthoDB" id="7478244at2759"/>
<evidence type="ECO:0000256" key="1">
    <source>
        <dbReference type="SAM" id="MobiDB-lite"/>
    </source>
</evidence>
<dbReference type="InParanoid" id="A0A7E5VMH1"/>
<dbReference type="RefSeq" id="XP_026729500.1">
    <property type="nucleotide sequence ID" value="XM_026873699.1"/>
</dbReference>
<organism evidence="2 3">
    <name type="scientific">Trichoplusia ni</name>
    <name type="common">Cabbage looper</name>
    <dbReference type="NCBI Taxonomy" id="7111"/>
    <lineage>
        <taxon>Eukaryota</taxon>
        <taxon>Metazoa</taxon>
        <taxon>Ecdysozoa</taxon>
        <taxon>Arthropoda</taxon>
        <taxon>Hexapoda</taxon>
        <taxon>Insecta</taxon>
        <taxon>Pterygota</taxon>
        <taxon>Neoptera</taxon>
        <taxon>Endopterygota</taxon>
        <taxon>Lepidoptera</taxon>
        <taxon>Glossata</taxon>
        <taxon>Ditrysia</taxon>
        <taxon>Noctuoidea</taxon>
        <taxon>Noctuidae</taxon>
        <taxon>Plusiinae</taxon>
        <taxon>Trichoplusia</taxon>
    </lineage>
</organism>
<feature type="region of interest" description="Disordered" evidence="1">
    <location>
        <begin position="146"/>
        <end position="165"/>
    </location>
</feature>